<comment type="caution">
    <text evidence="8">The sequence shown here is derived from an EMBL/GenBank/DDBJ whole genome shotgun (WGS) entry which is preliminary data.</text>
</comment>
<dbReference type="SUPFAM" id="SSF53328">
    <property type="entry name" value="Formyltransferase"/>
    <property type="match status" value="1"/>
</dbReference>
<dbReference type="GO" id="GO:0006189">
    <property type="term" value="P:'de novo' IMP biosynthetic process"/>
    <property type="evidence" value="ECO:0007669"/>
    <property type="project" value="UniProtKB-UniRule"/>
</dbReference>
<comment type="similarity">
    <text evidence="4 6">Belongs to the GART family.</text>
</comment>
<dbReference type="InterPro" id="IPR001555">
    <property type="entry name" value="GART_AS"/>
</dbReference>
<comment type="catalytic activity">
    <reaction evidence="5 6">
        <text>N(1)-(5-phospho-beta-D-ribosyl)glycinamide + (6R)-10-formyltetrahydrofolate = N(2)-formyl-N(1)-(5-phospho-beta-D-ribosyl)glycinamide + (6S)-5,6,7,8-tetrahydrofolate + H(+)</text>
        <dbReference type="Rhea" id="RHEA:15053"/>
        <dbReference type="ChEBI" id="CHEBI:15378"/>
        <dbReference type="ChEBI" id="CHEBI:57453"/>
        <dbReference type="ChEBI" id="CHEBI:143788"/>
        <dbReference type="ChEBI" id="CHEBI:147286"/>
        <dbReference type="ChEBI" id="CHEBI:195366"/>
        <dbReference type="EC" id="2.1.2.2"/>
    </reaction>
</comment>
<organism evidence="8 9">
    <name type="scientific">Candidatus Dormiibacter inghamiae</name>
    <dbReference type="NCBI Taxonomy" id="3127013"/>
    <lineage>
        <taxon>Bacteria</taxon>
        <taxon>Bacillati</taxon>
        <taxon>Candidatus Dormiibacterota</taxon>
        <taxon>Candidatus Dormibacteria</taxon>
        <taxon>Candidatus Dormibacterales</taxon>
        <taxon>Candidatus Dormibacteraceae</taxon>
        <taxon>Candidatus Dormiibacter</taxon>
    </lineage>
</organism>
<dbReference type="InterPro" id="IPR002376">
    <property type="entry name" value="Formyl_transf_N"/>
</dbReference>
<evidence type="ECO:0000256" key="3">
    <source>
        <dbReference type="ARBA" id="ARBA00022755"/>
    </source>
</evidence>
<protein>
    <recommendedName>
        <fullName evidence="6">Phosphoribosylglycinamide formyltransferase</fullName>
        <ecNumber evidence="6">2.1.2.2</ecNumber>
    </recommendedName>
    <alternativeName>
        <fullName evidence="6">5'-phosphoribosylglycinamide transformylase</fullName>
    </alternativeName>
    <alternativeName>
        <fullName evidence="6">GAR transformylase</fullName>
        <shortName evidence="6">GART</shortName>
    </alternativeName>
</protein>
<reference evidence="8 9" key="1">
    <citation type="submission" date="2020-10" db="EMBL/GenBank/DDBJ databases">
        <title>Ca. Dormibacterota MAGs.</title>
        <authorList>
            <person name="Montgomery K."/>
        </authorList>
    </citation>
    <scope>NUCLEOTIDE SEQUENCE [LARGE SCALE GENOMIC DNA]</scope>
    <source>
        <strain evidence="8">SC8811_S16_3</strain>
    </source>
</reference>
<proteinExistence type="inferred from homology"/>
<feature type="active site" description="Proton donor" evidence="6">
    <location>
        <position position="100"/>
    </location>
</feature>
<dbReference type="HAMAP" id="MF_01930">
    <property type="entry name" value="PurN"/>
    <property type="match status" value="1"/>
</dbReference>
<keyword evidence="2 6" id="KW-0808">Transferase</keyword>
<evidence type="ECO:0000256" key="4">
    <source>
        <dbReference type="ARBA" id="ARBA00038440"/>
    </source>
</evidence>
<dbReference type="EC" id="2.1.2.2" evidence="6"/>
<evidence type="ECO:0000313" key="8">
    <source>
        <dbReference type="EMBL" id="MBJ7602832.1"/>
    </source>
</evidence>
<evidence type="ECO:0000256" key="5">
    <source>
        <dbReference type="ARBA" id="ARBA00047664"/>
    </source>
</evidence>
<dbReference type="Proteomes" id="UP000620075">
    <property type="component" value="Unassembled WGS sequence"/>
</dbReference>
<dbReference type="InterPro" id="IPR036477">
    <property type="entry name" value="Formyl_transf_N_sf"/>
</dbReference>
<evidence type="ECO:0000256" key="2">
    <source>
        <dbReference type="ARBA" id="ARBA00022679"/>
    </source>
</evidence>
<evidence type="ECO:0000259" key="7">
    <source>
        <dbReference type="Pfam" id="PF00551"/>
    </source>
</evidence>
<dbReference type="PROSITE" id="PS00373">
    <property type="entry name" value="GART"/>
    <property type="match status" value="1"/>
</dbReference>
<dbReference type="CDD" id="cd08645">
    <property type="entry name" value="FMT_core_GART"/>
    <property type="match status" value="1"/>
</dbReference>
<keyword evidence="3 6" id="KW-0658">Purine biosynthesis</keyword>
<comment type="function">
    <text evidence="6">Catalyzes the transfer of a formyl group from 10-formyltetrahydrofolate to 5-phospho-ribosyl-glycinamide (GAR), producing 5-phospho-ribosyl-N-formylglycinamide (FGAR) and tetrahydrofolate.</text>
</comment>
<evidence type="ECO:0000256" key="6">
    <source>
        <dbReference type="HAMAP-Rule" id="MF_01930"/>
    </source>
</evidence>
<dbReference type="AlphaFoldDB" id="A0A934K978"/>
<dbReference type="EMBL" id="JAEKNQ010000025">
    <property type="protein sequence ID" value="MBJ7602832.1"/>
    <property type="molecule type" value="Genomic_DNA"/>
</dbReference>
<comment type="caution">
    <text evidence="6">Lacks conserved residue(s) required for the propagation of feature annotation.</text>
</comment>
<dbReference type="GO" id="GO:0004644">
    <property type="term" value="F:phosphoribosylglycinamide formyltransferase activity"/>
    <property type="evidence" value="ECO:0007669"/>
    <property type="project" value="UniProtKB-UniRule"/>
</dbReference>
<evidence type="ECO:0000313" key="9">
    <source>
        <dbReference type="Proteomes" id="UP000620075"/>
    </source>
</evidence>
<feature type="domain" description="Formyl transferase N-terminal" evidence="7">
    <location>
        <begin position="4"/>
        <end position="174"/>
    </location>
</feature>
<feature type="binding site" evidence="6">
    <location>
        <begin position="9"/>
        <end position="11"/>
    </location>
    <ligand>
        <name>N(1)-(5-phospho-beta-D-ribosyl)glycinamide</name>
        <dbReference type="ChEBI" id="CHEBI:143788"/>
    </ligand>
</feature>
<dbReference type="Gene3D" id="3.40.50.170">
    <property type="entry name" value="Formyl transferase, N-terminal domain"/>
    <property type="match status" value="1"/>
</dbReference>
<dbReference type="Pfam" id="PF00551">
    <property type="entry name" value="Formyl_trans_N"/>
    <property type="match status" value="1"/>
</dbReference>
<feature type="binding site" evidence="6">
    <location>
        <position position="98"/>
    </location>
    <ligand>
        <name>(6R)-10-formyltetrahydrofolate</name>
        <dbReference type="ChEBI" id="CHEBI:195366"/>
    </ligand>
</feature>
<dbReference type="PANTHER" id="PTHR43369">
    <property type="entry name" value="PHOSPHORIBOSYLGLYCINAMIDE FORMYLTRANSFERASE"/>
    <property type="match status" value="1"/>
</dbReference>
<dbReference type="InterPro" id="IPR004607">
    <property type="entry name" value="GART"/>
</dbReference>
<dbReference type="PANTHER" id="PTHR43369:SF2">
    <property type="entry name" value="PHOSPHORIBOSYLGLYCINAMIDE FORMYLTRANSFERASE"/>
    <property type="match status" value="1"/>
</dbReference>
<comment type="pathway">
    <text evidence="1 6">Purine metabolism; IMP biosynthesis via de novo pathway; N(2)-formyl-N(1)-(5-phospho-D-ribosyl)glycinamide from N(1)-(5-phospho-D-ribosyl)glycinamide (10-formyl THF route): step 1/1.</text>
</comment>
<feature type="site" description="Raises pKa of active site His" evidence="6">
    <location>
        <position position="137"/>
    </location>
</feature>
<dbReference type="GO" id="GO:0005829">
    <property type="term" value="C:cytosol"/>
    <property type="evidence" value="ECO:0007669"/>
    <property type="project" value="TreeGrafter"/>
</dbReference>
<evidence type="ECO:0000256" key="1">
    <source>
        <dbReference type="ARBA" id="ARBA00005054"/>
    </source>
</evidence>
<name>A0A934K978_9BACT</name>
<gene>
    <name evidence="6 8" type="primary">purN</name>
    <name evidence="8" type="ORF">JF888_06520</name>
</gene>
<sequence length="194" mass="20850">MGVLSSGKGSNLRNLFSRGYRVSAVGTNRPGCGAAAFARQQGLRLGEFSQRRYPSSLARDEALSSWLLQVGVDIVVNAGYDRILSEPMTRAFAGRMLNIHPSLLPSFGGGMDAVERALQHGVKITGCTVHLVTEAVDAGPILVQVAVPVLPGDDTQRLLQRIQAEEHRILPQAIDLLWARLGGSPQIVQETTVV</sequence>
<accession>A0A934K978</accession>
<feature type="binding site" evidence="6">
    <location>
        <position position="59"/>
    </location>
    <ligand>
        <name>(6R)-10-formyltetrahydrofolate</name>
        <dbReference type="ChEBI" id="CHEBI:195366"/>
    </ligand>
</feature>
<dbReference type="NCBIfam" id="TIGR00639">
    <property type="entry name" value="PurN"/>
    <property type="match status" value="1"/>
</dbReference>